<dbReference type="AlphaFoldDB" id="A0A9X1QES6"/>
<evidence type="ECO:0000313" key="3">
    <source>
        <dbReference type="Proteomes" id="UP001139411"/>
    </source>
</evidence>
<organism evidence="2 3">
    <name type="scientific">Dyadobacter chenhuakuii</name>
    <dbReference type="NCBI Taxonomy" id="2909339"/>
    <lineage>
        <taxon>Bacteria</taxon>
        <taxon>Pseudomonadati</taxon>
        <taxon>Bacteroidota</taxon>
        <taxon>Cytophagia</taxon>
        <taxon>Cytophagales</taxon>
        <taxon>Spirosomataceae</taxon>
        <taxon>Dyadobacter</taxon>
    </lineage>
</organism>
<accession>A0A9X1QES6</accession>
<proteinExistence type="predicted"/>
<dbReference type="Pfam" id="PF05345">
    <property type="entry name" value="He_PIG"/>
    <property type="match status" value="1"/>
</dbReference>
<dbReference type="NCBIfam" id="TIGR04183">
    <property type="entry name" value="Por_Secre_tail"/>
    <property type="match status" value="1"/>
</dbReference>
<name>A0A9X1QES6_9BACT</name>
<dbReference type="Pfam" id="PF18962">
    <property type="entry name" value="Por_Secre_tail"/>
    <property type="match status" value="1"/>
</dbReference>
<dbReference type="Proteomes" id="UP001139411">
    <property type="component" value="Unassembled WGS sequence"/>
</dbReference>
<dbReference type="EMBL" id="JAKFFV010000012">
    <property type="protein sequence ID" value="MCF2500563.1"/>
    <property type="molecule type" value="Genomic_DNA"/>
</dbReference>
<evidence type="ECO:0000313" key="2">
    <source>
        <dbReference type="EMBL" id="MCF2500563.1"/>
    </source>
</evidence>
<feature type="domain" description="Secretion system C-terminal sorting" evidence="1">
    <location>
        <begin position="595"/>
        <end position="664"/>
    </location>
</feature>
<protein>
    <submittedName>
        <fullName evidence="2">T9SS type A sorting domain-containing protein</fullName>
    </submittedName>
</protein>
<gene>
    <name evidence="2" type="ORF">L0661_19745</name>
</gene>
<reference evidence="2" key="1">
    <citation type="submission" date="2022-01" db="EMBL/GenBank/DDBJ databases">
        <title>Novel species in genus Dyadobacter.</title>
        <authorList>
            <person name="Ma C."/>
        </authorList>
    </citation>
    <scope>NUCLEOTIDE SEQUENCE</scope>
    <source>
        <strain evidence="2">CY357</strain>
    </source>
</reference>
<sequence>MKISIRQLIRKLATKGSRSGLGLIMIFSLLAQGAFAQQYASSATFTAGNELPAVATGTTPENAAGGPGGGVARMRVQGLTVTTGIPPLEVTIAVSSKGTLNLNFNPGIAAGVTTYVRITDIETSIIGLDLDQLVGLLGLLNTNALSATSDGGATTSKLVRDPSGALFLAVKPTNAYTRVSVTYDFEKIANVAIGNATIDIDHAVAYTTTTFTPCESVPSFTNAAAEVEGVSVTLTNALVNPERAIDGNAATYSVLKAAEVSALAEISQVIRLTKTVPSGTEIVATLSKIGLLADVTLLSDIRIQARLGNTRVGTVRTLESLLLGLRLIDFNGSNPATVAFNPGTAFDGIEIIVEGVANVLNSINIHELSARTPITFTGGDLGVYDTDDVISVDLSGANAFSFDAAYPQFPAQPGFDIECGGFTDYTYRLSNVTSVNGRTAAGTLPNTITLSLEGRLSGGANESQTGVYFFDVEATNAFGQTAVTTFKIIIESVLPVTLVSFKAASEGTTASLSWSTASETNSDRFDIERSANGKKWDKIGSVKSNHESVTQQFYSFQDAKPLNGQNLYRLKMVDLDETFAYSHIENVSFASTAFLYPNPVRNAENINLNLTDWSDIKQVKVVNALGKTVFEASNALSTGISTRNLSSGSYVVQIIHNNGTIATHRFVRQ</sequence>
<evidence type="ECO:0000259" key="1">
    <source>
        <dbReference type="Pfam" id="PF18962"/>
    </source>
</evidence>
<dbReference type="InterPro" id="IPR026444">
    <property type="entry name" value="Secre_tail"/>
</dbReference>
<comment type="caution">
    <text evidence="2">The sequence shown here is derived from an EMBL/GenBank/DDBJ whole genome shotgun (WGS) entry which is preliminary data.</text>
</comment>
<dbReference type="RefSeq" id="WP_235178893.1">
    <property type="nucleotide sequence ID" value="NZ_JAKFFV010000012.1"/>
</dbReference>